<proteinExistence type="predicted"/>
<protein>
    <submittedName>
        <fullName evidence="2">Reverse transcriptase-rnase h-integrase</fullName>
    </submittedName>
</protein>
<keyword evidence="2" id="KW-0808">Transferase</keyword>
<dbReference type="Proteomes" id="UP000017559">
    <property type="component" value="Unassembled WGS sequence"/>
</dbReference>
<dbReference type="InterPro" id="IPR043128">
    <property type="entry name" value="Rev_trsase/Diguanyl_cyclase"/>
</dbReference>
<dbReference type="InterPro" id="IPR043502">
    <property type="entry name" value="DNA/RNA_pol_sf"/>
</dbReference>
<organism evidence="2 3">
    <name type="scientific">Moniliophthora roreri (strain MCA 2997)</name>
    <name type="common">Cocoa frosty pod rot fungus</name>
    <name type="synonym">Crinipellis roreri</name>
    <dbReference type="NCBI Taxonomy" id="1381753"/>
    <lineage>
        <taxon>Eukaryota</taxon>
        <taxon>Fungi</taxon>
        <taxon>Dikarya</taxon>
        <taxon>Basidiomycota</taxon>
        <taxon>Agaricomycotina</taxon>
        <taxon>Agaricomycetes</taxon>
        <taxon>Agaricomycetidae</taxon>
        <taxon>Agaricales</taxon>
        <taxon>Marasmiineae</taxon>
        <taxon>Marasmiaceae</taxon>
        <taxon>Moniliophthora</taxon>
    </lineage>
</organism>
<dbReference type="AlphaFoldDB" id="V2WML8"/>
<dbReference type="EMBL" id="AWSO01002246">
    <property type="protein sequence ID" value="ESK81781.1"/>
    <property type="molecule type" value="Genomic_DNA"/>
</dbReference>
<evidence type="ECO:0000259" key="1">
    <source>
        <dbReference type="PROSITE" id="PS50878"/>
    </source>
</evidence>
<keyword evidence="2" id="KW-0695">RNA-directed DNA polymerase</keyword>
<dbReference type="CDD" id="cd01647">
    <property type="entry name" value="RT_LTR"/>
    <property type="match status" value="1"/>
</dbReference>
<dbReference type="InterPro" id="IPR053134">
    <property type="entry name" value="RNA-dir_DNA_polymerase"/>
</dbReference>
<dbReference type="KEGG" id="mrr:Moror_5371"/>
<dbReference type="OrthoDB" id="3250101at2759"/>
<keyword evidence="3" id="KW-1185">Reference proteome</keyword>
<feature type="non-terminal residue" evidence="2">
    <location>
        <position position="1"/>
    </location>
</feature>
<dbReference type="Gene3D" id="3.30.70.270">
    <property type="match status" value="1"/>
</dbReference>
<evidence type="ECO:0000313" key="2">
    <source>
        <dbReference type="EMBL" id="ESK81781.1"/>
    </source>
</evidence>
<dbReference type="Gene3D" id="3.10.10.10">
    <property type="entry name" value="HIV Type 1 Reverse Transcriptase, subunit A, domain 1"/>
    <property type="match status" value="1"/>
</dbReference>
<dbReference type="PROSITE" id="PS50878">
    <property type="entry name" value="RT_POL"/>
    <property type="match status" value="1"/>
</dbReference>
<dbReference type="InterPro" id="IPR000477">
    <property type="entry name" value="RT_dom"/>
</dbReference>
<accession>V2WML8</accession>
<dbReference type="SUPFAM" id="SSF56672">
    <property type="entry name" value="DNA/RNA polymerases"/>
    <property type="match status" value="1"/>
</dbReference>
<sequence>KLDLQNRYNNVHIKEGDQWKAGFKTNWGLFKPTVMFFGLSNSPTTFQAFMNNILSDFIDEGWCVVYMDDILIFTKDRREHQEWSKRLLQRIRDQDLYLKLEKCKFNVTEVIFLGMVIRPEHITMDPIKLAGIAKWEALKTVKGI</sequence>
<dbReference type="Pfam" id="PF00078">
    <property type="entry name" value="RVT_1"/>
    <property type="match status" value="1"/>
</dbReference>
<feature type="domain" description="Reverse transcriptase" evidence="1">
    <location>
        <begin position="1"/>
        <end position="117"/>
    </location>
</feature>
<dbReference type="GO" id="GO:0003964">
    <property type="term" value="F:RNA-directed DNA polymerase activity"/>
    <property type="evidence" value="ECO:0007669"/>
    <property type="project" value="UniProtKB-KW"/>
</dbReference>
<name>V2WML8_MONRO</name>
<reference evidence="2 3" key="1">
    <citation type="journal article" date="2014" name="BMC Genomics">
        <title>Genome and secretome analysis of the hemibiotrophic fungal pathogen, Moniliophthora roreri, which causes frosty pod rot disease of cacao: mechanisms of the biotrophic and necrotrophic phases.</title>
        <authorList>
            <person name="Meinhardt L.W."/>
            <person name="Costa G.G.L."/>
            <person name="Thomazella D.P.T."/>
            <person name="Teixeira P.J.P.L."/>
            <person name="Carazzolle M.F."/>
            <person name="Schuster S.C."/>
            <person name="Carlson J.E."/>
            <person name="Guiltinan M.J."/>
            <person name="Mieczkowski P."/>
            <person name="Farmer A."/>
            <person name="Ramaraj T."/>
            <person name="Crozier J."/>
            <person name="Davis R.E."/>
            <person name="Shao J."/>
            <person name="Melnick R.L."/>
            <person name="Pereira G.A.G."/>
            <person name="Bailey B.A."/>
        </authorList>
    </citation>
    <scope>NUCLEOTIDE SEQUENCE [LARGE SCALE GENOMIC DNA]</scope>
    <source>
        <strain evidence="2 3">MCA 2997</strain>
    </source>
</reference>
<dbReference type="HOGENOM" id="CLU_000384_33_7_1"/>
<comment type="caution">
    <text evidence="2">The sequence shown here is derived from an EMBL/GenBank/DDBJ whole genome shotgun (WGS) entry which is preliminary data.</text>
</comment>
<gene>
    <name evidence="2" type="ORF">Moror_5371</name>
</gene>
<keyword evidence="2" id="KW-0548">Nucleotidyltransferase</keyword>
<evidence type="ECO:0000313" key="3">
    <source>
        <dbReference type="Proteomes" id="UP000017559"/>
    </source>
</evidence>
<dbReference type="PANTHER" id="PTHR24559:SF444">
    <property type="entry name" value="REVERSE TRANSCRIPTASE DOMAIN-CONTAINING PROTEIN"/>
    <property type="match status" value="1"/>
</dbReference>
<dbReference type="PANTHER" id="PTHR24559">
    <property type="entry name" value="TRANSPOSON TY3-I GAG-POL POLYPROTEIN"/>
    <property type="match status" value="1"/>
</dbReference>
<dbReference type="FunFam" id="3.30.70.270:FF:000003">
    <property type="entry name" value="Transposon Ty3-G Gag-Pol polyprotein"/>
    <property type="match status" value="1"/>
</dbReference>